<feature type="transmembrane region" description="Helical" evidence="2">
    <location>
        <begin position="51"/>
        <end position="72"/>
    </location>
</feature>
<keyword evidence="2" id="KW-0812">Transmembrane</keyword>
<evidence type="ECO:0000256" key="1">
    <source>
        <dbReference type="ARBA" id="ARBA00004141"/>
    </source>
</evidence>
<feature type="transmembrane region" description="Helical" evidence="2">
    <location>
        <begin position="109"/>
        <end position="131"/>
    </location>
</feature>
<protein>
    <recommendedName>
        <fullName evidence="3">Major facilitator superfamily (MFS) profile domain-containing protein</fullName>
    </recommendedName>
</protein>
<accession>A0A9N9SHI6</accession>
<feature type="domain" description="Major facilitator superfamily (MFS) profile" evidence="3">
    <location>
        <begin position="14"/>
        <end position="471"/>
    </location>
</feature>
<comment type="subcellular location">
    <subcellularLocation>
        <location evidence="1">Membrane</location>
        <topology evidence="1">Multi-pass membrane protein</topology>
    </subcellularLocation>
</comment>
<feature type="transmembrane region" description="Helical" evidence="2">
    <location>
        <begin position="446"/>
        <end position="466"/>
    </location>
</feature>
<feature type="transmembrane region" description="Helical" evidence="2">
    <location>
        <begin position="12"/>
        <end position="39"/>
    </location>
</feature>
<dbReference type="GO" id="GO:0008028">
    <property type="term" value="F:monocarboxylic acid transmembrane transporter activity"/>
    <property type="evidence" value="ECO:0007669"/>
    <property type="project" value="TreeGrafter"/>
</dbReference>
<feature type="transmembrane region" description="Helical" evidence="2">
    <location>
        <begin position="84"/>
        <end position="103"/>
    </location>
</feature>
<dbReference type="InterPro" id="IPR020846">
    <property type="entry name" value="MFS_dom"/>
</dbReference>
<proteinExistence type="predicted"/>
<feature type="transmembrane region" description="Helical" evidence="2">
    <location>
        <begin position="170"/>
        <end position="191"/>
    </location>
</feature>
<feature type="transmembrane region" description="Helical" evidence="2">
    <location>
        <begin position="361"/>
        <end position="381"/>
    </location>
</feature>
<reference evidence="4" key="1">
    <citation type="submission" date="2022-01" db="EMBL/GenBank/DDBJ databases">
        <authorList>
            <person name="King R."/>
        </authorList>
    </citation>
    <scope>NUCLEOTIDE SEQUENCE</scope>
</reference>
<dbReference type="Pfam" id="PF07690">
    <property type="entry name" value="MFS_1"/>
    <property type="match status" value="1"/>
</dbReference>
<dbReference type="GO" id="GO:0016020">
    <property type="term" value="C:membrane"/>
    <property type="evidence" value="ECO:0007669"/>
    <property type="project" value="UniProtKB-SubCell"/>
</dbReference>
<dbReference type="EMBL" id="OU896712">
    <property type="protein sequence ID" value="CAG9823166.1"/>
    <property type="molecule type" value="Genomic_DNA"/>
</dbReference>
<dbReference type="PANTHER" id="PTHR11360">
    <property type="entry name" value="MONOCARBOXYLATE TRANSPORTER"/>
    <property type="match status" value="1"/>
</dbReference>
<dbReference type="OrthoDB" id="8055603at2759"/>
<dbReference type="InterPro" id="IPR011701">
    <property type="entry name" value="MFS"/>
</dbReference>
<evidence type="ECO:0000259" key="3">
    <source>
        <dbReference type="PROSITE" id="PS50850"/>
    </source>
</evidence>
<dbReference type="PANTHER" id="PTHR11360:SF229">
    <property type="entry name" value="AGAP007601-PA"/>
    <property type="match status" value="1"/>
</dbReference>
<name>A0A9N9SHI6_PHACE</name>
<dbReference type="InterPro" id="IPR050327">
    <property type="entry name" value="Proton-linked_MCT"/>
</dbReference>
<evidence type="ECO:0000256" key="2">
    <source>
        <dbReference type="SAM" id="Phobius"/>
    </source>
</evidence>
<keyword evidence="5" id="KW-1185">Reference proteome</keyword>
<dbReference type="SUPFAM" id="SSF103473">
    <property type="entry name" value="MFS general substrate transporter"/>
    <property type="match status" value="1"/>
</dbReference>
<keyword evidence="2" id="KW-0472">Membrane</keyword>
<feature type="transmembrane region" description="Helical" evidence="2">
    <location>
        <begin position="143"/>
        <end position="164"/>
    </location>
</feature>
<dbReference type="InterPro" id="IPR036259">
    <property type="entry name" value="MFS_trans_sf"/>
</dbReference>
<reference evidence="4" key="2">
    <citation type="submission" date="2022-10" db="EMBL/GenBank/DDBJ databases">
        <authorList>
            <consortium name="ENA_rothamsted_submissions"/>
            <consortium name="culmorum"/>
            <person name="King R."/>
        </authorList>
    </citation>
    <scope>NUCLEOTIDE SEQUENCE</scope>
</reference>
<dbReference type="AlphaFoldDB" id="A0A9N9SHI6"/>
<organism evidence="4 5">
    <name type="scientific">Phaedon cochleariae</name>
    <name type="common">Mustard beetle</name>
    <dbReference type="NCBI Taxonomy" id="80249"/>
    <lineage>
        <taxon>Eukaryota</taxon>
        <taxon>Metazoa</taxon>
        <taxon>Ecdysozoa</taxon>
        <taxon>Arthropoda</taxon>
        <taxon>Hexapoda</taxon>
        <taxon>Insecta</taxon>
        <taxon>Pterygota</taxon>
        <taxon>Neoptera</taxon>
        <taxon>Endopterygota</taxon>
        <taxon>Coleoptera</taxon>
        <taxon>Polyphaga</taxon>
        <taxon>Cucujiformia</taxon>
        <taxon>Chrysomeloidea</taxon>
        <taxon>Chrysomelidae</taxon>
        <taxon>Chrysomelinae</taxon>
        <taxon>Chrysomelini</taxon>
        <taxon>Phaedon</taxon>
    </lineage>
</organism>
<evidence type="ECO:0000313" key="5">
    <source>
        <dbReference type="Proteomes" id="UP001153737"/>
    </source>
</evidence>
<dbReference type="Gene3D" id="1.20.1250.20">
    <property type="entry name" value="MFS general substrate transporter like domains"/>
    <property type="match status" value="1"/>
</dbReference>
<keyword evidence="2" id="KW-1133">Transmembrane helix</keyword>
<gene>
    <name evidence="4" type="ORF">PHAECO_LOCUS10062</name>
</gene>
<evidence type="ECO:0000313" key="4">
    <source>
        <dbReference type="EMBL" id="CAG9823166.1"/>
    </source>
</evidence>
<dbReference type="PROSITE" id="PS50850">
    <property type="entry name" value="MFS"/>
    <property type="match status" value="1"/>
</dbReference>
<sequence>MEVETSAAPDGGWGWMVVFGAALINMVNQAMFANFGLIFGEQLKVMANGHATGITVVLAINVVVTNFAGLLVGPCLKKISLRSLTFISIALVGSGMILSSFATEIWHVVVGYSFFTGLGLGLLASGTFLVINDYFTTKKSTAVGISMAGTAMGQMLMPTFIGMLLKKYEYSGTTFILGFVSFTGVIGAMFFKPIFCCKKCAVVQPDQEKGKDGEMTSEKKESILEKEGEKLLAQNGGRLKKQGILKRTIEKNYSDSALEVGSSQYTLEEDKPTKLDKISKSLGLDLLKDGTFVHIVTGLGLVYVSSYTFNAFLPMFLQDEAEFSMLETTTCMTALSTADVIGRVTVPEISRRLRLSNKRSFMIGCILLAITRSCLVELGVFQYTAAFSIVVGYFRAAAVINQNLVISEYISKEKLPSAVGLNMVVKALLSLTLGQSLGLLKDQLSYSISIHVLNVIVLGVVLSWFFETMVRRIRSSRKPKPICTIAEETNPKT</sequence>
<dbReference type="Proteomes" id="UP001153737">
    <property type="component" value="Chromosome 6"/>
</dbReference>